<evidence type="ECO:0000256" key="1">
    <source>
        <dbReference type="SAM" id="MobiDB-lite"/>
    </source>
</evidence>
<dbReference type="AlphaFoldDB" id="A0A6A6IMF6"/>
<accession>A0A6A6IMF6</accession>
<dbReference type="RefSeq" id="XP_033686635.1">
    <property type="nucleotide sequence ID" value="XM_033831943.1"/>
</dbReference>
<dbReference type="GeneID" id="54585273"/>
<protein>
    <submittedName>
        <fullName evidence="2">Uncharacterized protein</fullName>
    </submittedName>
</protein>
<organism evidence="2 3">
    <name type="scientific">Trematosphaeria pertusa</name>
    <dbReference type="NCBI Taxonomy" id="390896"/>
    <lineage>
        <taxon>Eukaryota</taxon>
        <taxon>Fungi</taxon>
        <taxon>Dikarya</taxon>
        <taxon>Ascomycota</taxon>
        <taxon>Pezizomycotina</taxon>
        <taxon>Dothideomycetes</taxon>
        <taxon>Pleosporomycetidae</taxon>
        <taxon>Pleosporales</taxon>
        <taxon>Massarineae</taxon>
        <taxon>Trematosphaeriaceae</taxon>
        <taxon>Trematosphaeria</taxon>
    </lineage>
</organism>
<dbReference type="EMBL" id="ML987192">
    <property type="protein sequence ID" value="KAF2251631.1"/>
    <property type="molecule type" value="Genomic_DNA"/>
</dbReference>
<dbReference type="Proteomes" id="UP000800094">
    <property type="component" value="Unassembled WGS sequence"/>
</dbReference>
<evidence type="ECO:0000313" key="3">
    <source>
        <dbReference type="Proteomes" id="UP000800094"/>
    </source>
</evidence>
<feature type="region of interest" description="Disordered" evidence="1">
    <location>
        <begin position="219"/>
        <end position="252"/>
    </location>
</feature>
<evidence type="ECO:0000313" key="2">
    <source>
        <dbReference type="EMBL" id="KAF2251631.1"/>
    </source>
</evidence>
<reference evidence="2" key="1">
    <citation type="journal article" date="2020" name="Stud. Mycol.">
        <title>101 Dothideomycetes genomes: a test case for predicting lifestyles and emergence of pathogens.</title>
        <authorList>
            <person name="Haridas S."/>
            <person name="Albert R."/>
            <person name="Binder M."/>
            <person name="Bloem J."/>
            <person name="Labutti K."/>
            <person name="Salamov A."/>
            <person name="Andreopoulos B."/>
            <person name="Baker S."/>
            <person name="Barry K."/>
            <person name="Bills G."/>
            <person name="Bluhm B."/>
            <person name="Cannon C."/>
            <person name="Castanera R."/>
            <person name="Culley D."/>
            <person name="Daum C."/>
            <person name="Ezra D."/>
            <person name="Gonzalez J."/>
            <person name="Henrissat B."/>
            <person name="Kuo A."/>
            <person name="Liang C."/>
            <person name="Lipzen A."/>
            <person name="Lutzoni F."/>
            <person name="Magnuson J."/>
            <person name="Mondo S."/>
            <person name="Nolan M."/>
            <person name="Ohm R."/>
            <person name="Pangilinan J."/>
            <person name="Park H.-J."/>
            <person name="Ramirez L."/>
            <person name="Alfaro M."/>
            <person name="Sun H."/>
            <person name="Tritt A."/>
            <person name="Yoshinaga Y."/>
            <person name="Zwiers L.-H."/>
            <person name="Turgeon B."/>
            <person name="Goodwin S."/>
            <person name="Spatafora J."/>
            <person name="Crous P."/>
            <person name="Grigoriev I."/>
        </authorList>
    </citation>
    <scope>NUCLEOTIDE SEQUENCE</scope>
    <source>
        <strain evidence="2">CBS 122368</strain>
    </source>
</reference>
<feature type="compositionally biased region" description="Basic residues" evidence="1">
    <location>
        <begin position="241"/>
        <end position="252"/>
    </location>
</feature>
<keyword evidence="3" id="KW-1185">Reference proteome</keyword>
<gene>
    <name evidence="2" type="ORF">BU26DRAFT_548471</name>
</gene>
<sequence>MATPAPRGFVVDAEVDPFVPEADSDFFDYPPYAVCIGKHAKDAFSPPAVTKRDPSTYKGKWAQREWGEWSELISDTAIMYKGQYYALWDMVEVSDHKVRVRGRGRKRKRTIYHVPAYAVIAEIRPPLCLFVWFYTRKDAKQFHISTKKWQAAAGPDRLMLSAHADICPICDITGPMSKIKRGEVHLDHILHFNPPQAIMTNDLSDTCYMRALIRHVQETSTDLQGPDATEQPKPSASPARKCIKIKKEKQDE</sequence>
<name>A0A6A6IMF6_9PLEO</name>
<proteinExistence type="predicted"/>